<evidence type="ECO:0000256" key="1">
    <source>
        <dbReference type="SAM" id="MobiDB-lite"/>
    </source>
</evidence>
<keyword evidence="3" id="KW-1185">Reference proteome</keyword>
<comment type="caution">
    <text evidence="2">The sequence shown here is derived from an EMBL/GenBank/DDBJ whole genome shotgun (WGS) entry which is preliminary data.</text>
</comment>
<dbReference type="Proteomes" id="UP000269945">
    <property type="component" value="Unassembled WGS sequence"/>
</dbReference>
<proteinExistence type="predicted"/>
<organism evidence="2 3">
    <name type="scientific">Gulo gulo</name>
    <name type="common">Wolverine</name>
    <name type="synonym">Gluton</name>
    <dbReference type="NCBI Taxonomy" id="48420"/>
    <lineage>
        <taxon>Eukaryota</taxon>
        <taxon>Metazoa</taxon>
        <taxon>Chordata</taxon>
        <taxon>Craniata</taxon>
        <taxon>Vertebrata</taxon>
        <taxon>Euteleostomi</taxon>
        <taxon>Mammalia</taxon>
        <taxon>Eutheria</taxon>
        <taxon>Laurasiatheria</taxon>
        <taxon>Carnivora</taxon>
        <taxon>Caniformia</taxon>
        <taxon>Musteloidea</taxon>
        <taxon>Mustelidae</taxon>
        <taxon>Guloninae</taxon>
        <taxon>Gulo</taxon>
    </lineage>
</organism>
<feature type="compositionally biased region" description="Basic and acidic residues" evidence="1">
    <location>
        <begin position="1"/>
        <end position="14"/>
    </location>
</feature>
<feature type="region of interest" description="Disordered" evidence="1">
    <location>
        <begin position="1"/>
        <end position="49"/>
    </location>
</feature>
<sequence>MCFTVAHHEQEPSFKKGSPGPGLPTVRPPPHLTLTWSGLPETERGRKPG</sequence>
<evidence type="ECO:0000313" key="3">
    <source>
        <dbReference type="Proteomes" id="UP000269945"/>
    </source>
</evidence>
<gene>
    <name evidence="2" type="ORF">BN2614_LOCUS2</name>
</gene>
<evidence type="ECO:0000313" key="2">
    <source>
        <dbReference type="EMBL" id="VCX10264.1"/>
    </source>
</evidence>
<name>A0A9X9Q462_GULGU</name>
<accession>A0A9X9Q462</accession>
<reference evidence="2 3" key="1">
    <citation type="submission" date="2018-10" db="EMBL/GenBank/DDBJ databases">
        <authorList>
            <person name="Ekblom R."/>
            <person name="Jareborg N."/>
        </authorList>
    </citation>
    <scope>NUCLEOTIDE SEQUENCE [LARGE SCALE GENOMIC DNA]</scope>
    <source>
        <tissue evidence="2">Muscle</tissue>
    </source>
</reference>
<dbReference type="EMBL" id="CYRY02032923">
    <property type="protein sequence ID" value="VCX10264.1"/>
    <property type="molecule type" value="Genomic_DNA"/>
</dbReference>
<dbReference type="AlphaFoldDB" id="A0A9X9Q462"/>
<protein>
    <submittedName>
        <fullName evidence="2">Uncharacterized protein</fullName>
    </submittedName>
</protein>